<protein>
    <submittedName>
        <fullName evidence="2">Glycosyl hydrolase, family 18</fullName>
    </submittedName>
</protein>
<gene>
    <name evidence="2" type="ORF">OESDEN_04215</name>
</gene>
<dbReference type="PANTHER" id="PTHR11177">
    <property type="entry name" value="CHITINASE"/>
    <property type="match status" value="1"/>
</dbReference>
<dbReference type="GO" id="GO:0008061">
    <property type="term" value="F:chitin binding"/>
    <property type="evidence" value="ECO:0007669"/>
    <property type="project" value="InterPro"/>
</dbReference>
<dbReference type="GO" id="GO:0005576">
    <property type="term" value="C:extracellular region"/>
    <property type="evidence" value="ECO:0007669"/>
    <property type="project" value="TreeGrafter"/>
</dbReference>
<keyword evidence="3" id="KW-1185">Reference proteome</keyword>
<dbReference type="GO" id="GO:0006032">
    <property type="term" value="P:chitin catabolic process"/>
    <property type="evidence" value="ECO:0007669"/>
    <property type="project" value="TreeGrafter"/>
</dbReference>
<sequence length="890" mass="98179">MSLRSISSRDSLDIMSPGNMRKFLGCVGAATLLLGVDLTANDVFQDVRHARRIASIIATAAKEKHFDGVFVHMEGPTLESSVSLHFLSAISQSPSLSSLTTLAITPRWMWRVANRLHELADQVEHIYLDMEELPTSEDTYAVTHIDPLLTSESVPLEDTISGCTDRMLNSGVPAEKIIIGLNSGGRSFKVQSPSSTVHGDVATYPGVRRSLQDVCQAPSFSLDNRAASAVTATRTNWTSVNFPKEQSLGKKIQWVTQEGLGGIGLSSLQMDDPKGRCGAGPYPSHMLIGKFTDAVEVNPDVHNLISRVSKWANEVDGMQPKTILSIGAQQSNDVWKMEVGNPIKKKNLINNIKTMVRGTNVSGVEISWTLEPLDGLTDPGLLSKFLTDLRAALPKSKTIFLSVNPISSFEGRYDVALIKKTVDLIVLQTHRLHTAQKRTTGHHSAMFAGQGVQDSRMTVESFVRDWASRGMPRGRMVVSVTAMPTTYNLIHERSDSSQQLLGLPTMTICQAIESNSTKPIWLDDVGVPVLLRGTEFIAYDNEKSAKIKATWSSHNNLGGMAIHGLPFDNPEGECPDRAFPILQSIVDTQVCSLCATESDSKCSPSFHTSCNYRLPEHEEEQSLAPANVPFEKCTEIVVEHAIIDANATIHFPSKQQKKTAKELKNYRSRTKRMILSMRCSMDNEEFAKLMLSAARRLKLAGSIRSFVDRLAFNGVELRCAHLVSKSTKLQFAHFLRLLNKEMKKNATGECGNTDLAIRNWEKSGLSRSKILLQVPSYGMEQLLKNSTDHGIGKPTEVEYAIIGQAELCQRLQYAGTTRETHWDSMSVNAYSTGGRWISIDDQQTVRYKMRYALREGLAGIGLMSLNEDDHMGTCGSGAFPILRSLIAKCH</sequence>
<feature type="domain" description="GH18" evidence="1">
    <location>
        <begin position="249"/>
        <end position="890"/>
    </location>
</feature>
<keyword evidence="2" id="KW-0378">Hydrolase</keyword>
<dbReference type="GO" id="GO:0005975">
    <property type="term" value="P:carbohydrate metabolic process"/>
    <property type="evidence" value="ECO:0007669"/>
    <property type="project" value="InterPro"/>
</dbReference>
<proteinExistence type="predicted"/>
<dbReference type="Gene3D" id="3.20.20.80">
    <property type="entry name" value="Glycosidases"/>
    <property type="match status" value="4"/>
</dbReference>
<dbReference type="EMBL" id="KN549834">
    <property type="protein sequence ID" value="KHJ95836.1"/>
    <property type="molecule type" value="Genomic_DNA"/>
</dbReference>
<dbReference type="Gene3D" id="3.10.50.10">
    <property type="match status" value="2"/>
</dbReference>
<evidence type="ECO:0000259" key="1">
    <source>
        <dbReference type="PROSITE" id="PS51910"/>
    </source>
</evidence>
<dbReference type="PROSITE" id="PS51910">
    <property type="entry name" value="GH18_2"/>
    <property type="match status" value="1"/>
</dbReference>
<dbReference type="OrthoDB" id="73875at2759"/>
<dbReference type="GO" id="GO:0004568">
    <property type="term" value="F:chitinase activity"/>
    <property type="evidence" value="ECO:0007669"/>
    <property type="project" value="TreeGrafter"/>
</dbReference>
<dbReference type="InterPro" id="IPR001223">
    <property type="entry name" value="Glyco_hydro18_cat"/>
</dbReference>
<dbReference type="Pfam" id="PF00704">
    <property type="entry name" value="Glyco_hydro_18"/>
    <property type="match status" value="3"/>
</dbReference>
<evidence type="ECO:0000313" key="2">
    <source>
        <dbReference type="EMBL" id="KHJ95836.1"/>
    </source>
</evidence>
<organism evidence="2 3">
    <name type="scientific">Oesophagostomum dentatum</name>
    <name type="common">Nodular worm</name>
    <dbReference type="NCBI Taxonomy" id="61180"/>
    <lineage>
        <taxon>Eukaryota</taxon>
        <taxon>Metazoa</taxon>
        <taxon>Ecdysozoa</taxon>
        <taxon>Nematoda</taxon>
        <taxon>Chromadorea</taxon>
        <taxon>Rhabditida</taxon>
        <taxon>Rhabditina</taxon>
        <taxon>Rhabditomorpha</taxon>
        <taxon>Strongyloidea</taxon>
        <taxon>Strongylidae</taxon>
        <taxon>Oesophagostomum</taxon>
    </lineage>
</organism>
<evidence type="ECO:0000313" key="3">
    <source>
        <dbReference type="Proteomes" id="UP000053660"/>
    </source>
</evidence>
<dbReference type="InterPro" id="IPR011583">
    <property type="entry name" value="Chitinase_II/V-like_cat"/>
</dbReference>
<dbReference type="SUPFAM" id="SSF51445">
    <property type="entry name" value="(Trans)glycosidases"/>
    <property type="match status" value="3"/>
</dbReference>
<dbReference type="PANTHER" id="PTHR11177:SF401">
    <property type="entry name" value="CHITINASE-LIKE PROTEIN C25A8.4"/>
    <property type="match status" value="1"/>
</dbReference>
<reference evidence="2 3" key="1">
    <citation type="submission" date="2014-03" db="EMBL/GenBank/DDBJ databases">
        <title>Draft genome of the hookworm Oesophagostomum dentatum.</title>
        <authorList>
            <person name="Mitreva M."/>
        </authorList>
    </citation>
    <scope>NUCLEOTIDE SEQUENCE [LARGE SCALE GENOMIC DNA]</scope>
    <source>
        <strain evidence="2 3">OD-Hann</strain>
    </source>
</reference>
<dbReference type="InterPro" id="IPR050314">
    <property type="entry name" value="Glycosyl_Hydrlase_18"/>
</dbReference>
<dbReference type="AlphaFoldDB" id="A0A0B1TIA8"/>
<name>A0A0B1TIA8_OESDE</name>
<dbReference type="InterPro" id="IPR017853">
    <property type="entry name" value="GH"/>
</dbReference>
<dbReference type="InterPro" id="IPR029070">
    <property type="entry name" value="Chitinase_insertion_sf"/>
</dbReference>
<accession>A0A0B1TIA8</accession>
<dbReference type="SMART" id="SM00636">
    <property type="entry name" value="Glyco_18"/>
    <property type="match status" value="1"/>
</dbReference>
<dbReference type="Proteomes" id="UP000053660">
    <property type="component" value="Unassembled WGS sequence"/>
</dbReference>